<dbReference type="Proteomes" id="UP000192738">
    <property type="component" value="Unassembled WGS sequence"/>
</dbReference>
<dbReference type="RefSeq" id="WP_084577257.1">
    <property type="nucleotide sequence ID" value="NZ_CP155572.1"/>
</dbReference>
<evidence type="ECO:0008006" key="3">
    <source>
        <dbReference type="Google" id="ProtNLM"/>
    </source>
</evidence>
<gene>
    <name evidence="1" type="ORF">SAMN04488500_11796</name>
</gene>
<evidence type="ECO:0000313" key="1">
    <source>
        <dbReference type="EMBL" id="SMC99772.1"/>
    </source>
</evidence>
<protein>
    <recommendedName>
        <fullName evidence="3">DUF697 domain-containing protein</fullName>
    </recommendedName>
</protein>
<dbReference type="STRING" id="112901.SAMN04488500_11796"/>
<sequence>MAKKDTSPNGLNILGRAWNELKRINWHEINRLCQQNLHIGLIGSERDVAAMKKWLSSFPGQASSDQSPMQVKCNTRLLTRYITSIYIGNLNEKLDEKLIKSTTFCIVSPEYVNQVRRFKTEVYIFDNSGNKHLPTQVLAAHNDLRFALAYHFAVFRREHATIVIQDTAFQNTAWAVITSVPNTVPGPHQMVSIPFEGISDFIILSLNEMKMLFELVGLSGYTVVPYRQLPEIGILTGMALLAQSTATSIIGKLPARAGMVAKGALAYAFTYAIGEAIFTSISYRQKVNGCFFRDSIREHYAEGVKVVNNMINQRTEGFHEHP</sequence>
<reference evidence="1 2" key="1">
    <citation type="submission" date="2017-04" db="EMBL/GenBank/DDBJ databases">
        <authorList>
            <person name="Afonso C.L."/>
            <person name="Miller P.J."/>
            <person name="Scott M.A."/>
            <person name="Spackman E."/>
            <person name="Goraichik I."/>
            <person name="Dimitrov K.M."/>
            <person name="Suarez D.L."/>
            <person name="Swayne D.E."/>
        </authorList>
    </citation>
    <scope>NUCLEOTIDE SEQUENCE [LARGE SCALE GENOMIC DNA]</scope>
    <source>
        <strain evidence="1 2">DSM 5090</strain>
    </source>
</reference>
<dbReference type="EMBL" id="FWXI01000017">
    <property type="protein sequence ID" value="SMC99772.1"/>
    <property type="molecule type" value="Genomic_DNA"/>
</dbReference>
<proteinExistence type="predicted"/>
<dbReference type="OrthoDB" id="1675894at2"/>
<keyword evidence="2" id="KW-1185">Reference proteome</keyword>
<name>A0A1W2DRV1_9FIRM</name>
<dbReference type="AlphaFoldDB" id="A0A1W2DRV1"/>
<organism evidence="1 2">
    <name type="scientific">Sporomusa malonica</name>
    <dbReference type="NCBI Taxonomy" id="112901"/>
    <lineage>
        <taxon>Bacteria</taxon>
        <taxon>Bacillati</taxon>
        <taxon>Bacillota</taxon>
        <taxon>Negativicutes</taxon>
        <taxon>Selenomonadales</taxon>
        <taxon>Sporomusaceae</taxon>
        <taxon>Sporomusa</taxon>
    </lineage>
</organism>
<evidence type="ECO:0000313" key="2">
    <source>
        <dbReference type="Proteomes" id="UP000192738"/>
    </source>
</evidence>
<accession>A0A1W2DRV1</accession>